<dbReference type="InterPro" id="IPR050295">
    <property type="entry name" value="Plant_2OG-oxidoreductases"/>
</dbReference>
<evidence type="ECO:0000313" key="6">
    <source>
        <dbReference type="Proteomes" id="UP000327085"/>
    </source>
</evidence>
<dbReference type="EMBL" id="CABIKO010000989">
    <property type="protein sequence ID" value="VVA40468.1"/>
    <property type="molecule type" value="Genomic_DNA"/>
</dbReference>
<feature type="domain" description="Non-haem dioxygenase N-terminal" evidence="4">
    <location>
        <begin position="40"/>
        <end position="149"/>
    </location>
</feature>
<dbReference type="GO" id="GO:0031418">
    <property type="term" value="F:L-ascorbic acid binding"/>
    <property type="evidence" value="ECO:0007669"/>
    <property type="project" value="UniProtKB-KW"/>
</dbReference>
<evidence type="ECO:0000259" key="4">
    <source>
        <dbReference type="Pfam" id="PF14226"/>
    </source>
</evidence>
<reference evidence="6" key="1">
    <citation type="journal article" date="2020" name="Plant J.">
        <title>Transposons played a major role in the diversification between the closely related almond and peach genomes: results from the almond genome sequence.</title>
        <authorList>
            <person name="Alioto T."/>
            <person name="Alexiou K.G."/>
            <person name="Bardil A."/>
            <person name="Barteri F."/>
            <person name="Castanera R."/>
            <person name="Cruz F."/>
            <person name="Dhingra A."/>
            <person name="Duval H."/>
            <person name="Fernandez I Marti A."/>
            <person name="Frias L."/>
            <person name="Galan B."/>
            <person name="Garcia J.L."/>
            <person name="Howad W."/>
            <person name="Gomez-Garrido J."/>
            <person name="Gut M."/>
            <person name="Julca I."/>
            <person name="Morata J."/>
            <person name="Puigdomenech P."/>
            <person name="Ribeca P."/>
            <person name="Rubio Cabetas M.J."/>
            <person name="Vlasova A."/>
            <person name="Wirthensohn M."/>
            <person name="Garcia-Mas J."/>
            <person name="Gabaldon T."/>
            <person name="Casacuberta J.M."/>
            <person name="Arus P."/>
        </authorList>
    </citation>
    <scope>NUCLEOTIDE SEQUENCE [LARGE SCALE GENOMIC DNA]</scope>
    <source>
        <strain evidence="6">cv. Texas</strain>
    </source>
</reference>
<dbReference type="SUPFAM" id="SSF51197">
    <property type="entry name" value="Clavaminate synthase-like"/>
    <property type="match status" value="1"/>
</dbReference>
<accession>A0A5E4GLM4</accession>
<keyword evidence="2" id="KW-0847">Vitamin C</keyword>
<sequence>MAAKLLSDLASGVTCVPSNYVRPVHDRPSLDQVQPSDHSIPLINLHGFDGSRCHEIINQIGLACQNYGFFQVQNHAIEEAVIDNMLKVAREFFHLPESERLKCFSEDPLKTTRLSTSFNVKTEEVSSWRDYLRLHCYPLEDYMHEWPSNPPSFREDVAEYCRNVKGLAERLLEAISESLGLEKDYRKEFDP</sequence>
<keyword evidence="3" id="KW-0408">Iron</keyword>
<dbReference type="AlphaFoldDB" id="A0A5E4GLM4"/>
<evidence type="ECO:0000313" key="5">
    <source>
        <dbReference type="EMBL" id="VVA40468.1"/>
    </source>
</evidence>
<dbReference type="GO" id="GO:0046872">
    <property type="term" value="F:metal ion binding"/>
    <property type="evidence" value="ECO:0007669"/>
    <property type="project" value="UniProtKB-KW"/>
</dbReference>
<dbReference type="InterPro" id="IPR026992">
    <property type="entry name" value="DIOX_N"/>
</dbReference>
<dbReference type="Pfam" id="PF14226">
    <property type="entry name" value="DIOX_N"/>
    <property type="match status" value="1"/>
</dbReference>
<keyword evidence="1" id="KW-0479">Metal-binding</keyword>
<dbReference type="OMA" id="WDKFWDR"/>
<gene>
    <name evidence="5" type="ORF">ALMOND_2B022240</name>
</gene>
<proteinExistence type="predicted"/>
<dbReference type="InterPro" id="IPR027443">
    <property type="entry name" value="IPNS-like_sf"/>
</dbReference>
<dbReference type="Gramene" id="VVA40468">
    <property type="protein sequence ID" value="VVA40468"/>
    <property type="gene ID" value="Prudul26B022240"/>
</dbReference>
<evidence type="ECO:0000256" key="1">
    <source>
        <dbReference type="ARBA" id="ARBA00022723"/>
    </source>
</evidence>
<dbReference type="Gene3D" id="2.60.120.330">
    <property type="entry name" value="B-lactam Antibiotic, Isopenicillin N Synthase, Chain"/>
    <property type="match status" value="1"/>
</dbReference>
<dbReference type="InParanoid" id="A0A5E4GLM4"/>
<organism evidence="5 6">
    <name type="scientific">Prunus dulcis</name>
    <name type="common">Almond</name>
    <name type="synonym">Amygdalus dulcis</name>
    <dbReference type="NCBI Taxonomy" id="3755"/>
    <lineage>
        <taxon>Eukaryota</taxon>
        <taxon>Viridiplantae</taxon>
        <taxon>Streptophyta</taxon>
        <taxon>Embryophyta</taxon>
        <taxon>Tracheophyta</taxon>
        <taxon>Spermatophyta</taxon>
        <taxon>Magnoliopsida</taxon>
        <taxon>eudicotyledons</taxon>
        <taxon>Gunneridae</taxon>
        <taxon>Pentapetalae</taxon>
        <taxon>rosids</taxon>
        <taxon>fabids</taxon>
        <taxon>Rosales</taxon>
        <taxon>Rosaceae</taxon>
        <taxon>Amygdaloideae</taxon>
        <taxon>Amygdaleae</taxon>
        <taxon>Prunus</taxon>
    </lineage>
</organism>
<evidence type="ECO:0000256" key="3">
    <source>
        <dbReference type="ARBA" id="ARBA00023004"/>
    </source>
</evidence>
<protein>
    <submittedName>
        <fullName evidence="5">PREDICTED: DMR6-LIKE OXYGENASE</fullName>
    </submittedName>
</protein>
<dbReference type="Proteomes" id="UP000327085">
    <property type="component" value="Chromosome 2"/>
</dbReference>
<evidence type="ECO:0000256" key="2">
    <source>
        <dbReference type="ARBA" id="ARBA00022896"/>
    </source>
</evidence>
<name>A0A5E4GLM4_PRUDU</name>
<dbReference type="PANTHER" id="PTHR47991">
    <property type="entry name" value="OXOGLUTARATE/IRON-DEPENDENT DIOXYGENASE"/>
    <property type="match status" value="1"/>
</dbReference>